<dbReference type="Gene3D" id="3.40.1110.10">
    <property type="entry name" value="Calcium-transporting ATPase, cytoplasmic domain N"/>
    <property type="match status" value="1"/>
</dbReference>
<accession>A0A9P6D139</accession>
<evidence type="ECO:0000256" key="7">
    <source>
        <dbReference type="ARBA" id="ARBA00022842"/>
    </source>
</evidence>
<dbReference type="InterPro" id="IPR018303">
    <property type="entry name" value="ATPase_P-typ_P_site"/>
</dbReference>
<dbReference type="Pfam" id="PF16209">
    <property type="entry name" value="PhoLip_ATPase_N"/>
    <property type="match status" value="1"/>
</dbReference>
<comment type="catalytic activity">
    <reaction evidence="11 16">
        <text>ATP + H2O + phospholipidSide 1 = ADP + phosphate + phospholipidSide 2.</text>
        <dbReference type="EC" id="7.6.2.1"/>
    </reaction>
</comment>
<dbReference type="FunFam" id="3.40.50.1000:FF:000001">
    <property type="entry name" value="Phospholipid-transporting ATPase IC"/>
    <property type="match status" value="1"/>
</dbReference>
<dbReference type="Pfam" id="PF13246">
    <property type="entry name" value="Cation_ATPase"/>
    <property type="match status" value="1"/>
</dbReference>
<feature type="binding site" evidence="14">
    <location>
        <position position="1060"/>
    </location>
    <ligand>
        <name>ATP</name>
        <dbReference type="ChEBI" id="CHEBI:30616"/>
    </ligand>
</feature>
<feature type="binding site" evidence="14">
    <location>
        <position position="672"/>
    </location>
    <ligand>
        <name>ATP</name>
        <dbReference type="ChEBI" id="CHEBI:30616"/>
    </ligand>
</feature>
<dbReference type="EC" id="7.6.2.1" evidence="16"/>
<dbReference type="InterPro" id="IPR001757">
    <property type="entry name" value="P_typ_ATPase"/>
</dbReference>
<feature type="binding site" evidence="14">
    <location>
        <position position="824"/>
    </location>
    <ligand>
        <name>ATP</name>
        <dbReference type="ChEBI" id="CHEBI:30616"/>
    </ligand>
</feature>
<evidence type="ECO:0000256" key="12">
    <source>
        <dbReference type="ARBA" id="ARBA00049128"/>
    </source>
</evidence>
<evidence type="ECO:0000256" key="11">
    <source>
        <dbReference type="ARBA" id="ARBA00034036"/>
    </source>
</evidence>
<dbReference type="InterPro" id="IPR008250">
    <property type="entry name" value="ATPase_P-typ_transduc_dom_A_sf"/>
</dbReference>
<dbReference type="PRINTS" id="PR00119">
    <property type="entry name" value="CATATPASE"/>
</dbReference>
<comment type="subcellular location">
    <subcellularLocation>
        <location evidence="1 16">Membrane</location>
        <topology evidence="1 16">Multi-pass membrane protein</topology>
    </subcellularLocation>
</comment>
<dbReference type="GO" id="GO:0016887">
    <property type="term" value="F:ATP hydrolysis activity"/>
    <property type="evidence" value="ECO:0007669"/>
    <property type="project" value="InterPro"/>
</dbReference>
<feature type="binding site" evidence="14">
    <location>
        <position position="763"/>
    </location>
    <ligand>
        <name>ATP</name>
        <dbReference type="ChEBI" id="CHEBI:30616"/>
    </ligand>
</feature>
<keyword evidence="10 16" id="KW-0472">Membrane</keyword>
<dbReference type="SUPFAM" id="SSF81653">
    <property type="entry name" value="Calcium ATPase, transduction domain A"/>
    <property type="match status" value="1"/>
</dbReference>
<dbReference type="GO" id="GO:0000287">
    <property type="term" value="F:magnesium ion binding"/>
    <property type="evidence" value="ECO:0007669"/>
    <property type="project" value="UniProtKB-UniRule"/>
</dbReference>
<organism evidence="20 21">
    <name type="scientific">Pholiota conissans</name>
    <dbReference type="NCBI Taxonomy" id="109636"/>
    <lineage>
        <taxon>Eukaryota</taxon>
        <taxon>Fungi</taxon>
        <taxon>Dikarya</taxon>
        <taxon>Basidiomycota</taxon>
        <taxon>Agaricomycotina</taxon>
        <taxon>Agaricomycetes</taxon>
        <taxon>Agaricomycetidae</taxon>
        <taxon>Agaricales</taxon>
        <taxon>Agaricineae</taxon>
        <taxon>Strophariaceae</taxon>
        <taxon>Pholiota</taxon>
    </lineage>
</organism>
<dbReference type="EMBL" id="MU155216">
    <property type="protein sequence ID" value="KAF9479288.1"/>
    <property type="molecule type" value="Genomic_DNA"/>
</dbReference>
<reference evidence="20" key="1">
    <citation type="submission" date="2020-11" db="EMBL/GenBank/DDBJ databases">
        <authorList>
            <consortium name="DOE Joint Genome Institute"/>
            <person name="Ahrendt S."/>
            <person name="Riley R."/>
            <person name="Andreopoulos W."/>
            <person name="Labutti K."/>
            <person name="Pangilinan J."/>
            <person name="Ruiz-Duenas F.J."/>
            <person name="Barrasa J.M."/>
            <person name="Sanchez-Garcia M."/>
            <person name="Camarero S."/>
            <person name="Miyauchi S."/>
            <person name="Serrano A."/>
            <person name="Linde D."/>
            <person name="Babiker R."/>
            <person name="Drula E."/>
            <person name="Ayuso-Fernandez I."/>
            <person name="Pacheco R."/>
            <person name="Padilla G."/>
            <person name="Ferreira P."/>
            <person name="Barriuso J."/>
            <person name="Kellner H."/>
            <person name="Castanera R."/>
            <person name="Alfaro M."/>
            <person name="Ramirez L."/>
            <person name="Pisabarro A.G."/>
            <person name="Kuo A."/>
            <person name="Tritt A."/>
            <person name="Lipzen A."/>
            <person name="He G."/>
            <person name="Yan M."/>
            <person name="Ng V."/>
            <person name="Cullen D."/>
            <person name="Martin F."/>
            <person name="Rosso M.-N."/>
            <person name="Henrissat B."/>
            <person name="Hibbett D."/>
            <person name="Martinez A.T."/>
            <person name="Grigoriev I.V."/>
        </authorList>
    </citation>
    <scope>NUCLEOTIDE SEQUENCE</scope>
    <source>
        <strain evidence="20">CIRM-BRFM 674</strain>
    </source>
</reference>
<feature type="region of interest" description="Disordered" evidence="17">
    <location>
        <begin position="569"/>
        <end position="598"/>
    </location>
</feature>
<feature type="binding site" evidence="14">
    <location>
        <position position="904"/>
    </location>
    <ligand>
        <name>ATP</name>
        <dbReference type="ChEBI" id="CHEBI:30616"/>
    </ligand>
</feature>
<dbReference type="NCBIfam" id="TIGR01494">
    <property type="entry name" value="ATPase_P-type"/>
    <property type="match status" value="1"/>
</dbReference>
<feature type="binding site" evidence="15">
    <location>
        <position position="1080"/>
    </location>
    <ligand>
        <name>Mg(2+)</name>
        <dbReference type="ChEBI" id="CHEBI:18420"/>
    </ligand>
</feature>
<evidence type="ECO:0000256" key="13">
    <source>
        <dbReference type="PIRSR" id="PIRSR606539-1"/>
    </source>
</evidence>
<feature type="binding site" evidence="14">
    <location>
        <position position="1084"/>
    </location>
    <ligand>
        <name>ATP</name>
        <dbReference type="ChEBI" id="CHEBI:30616"/>
    </ligand>
</feature>
<feature type="binding site" evidence="15">
    <location>
        <position position="503"/>
    </location>
    <ligand>
        <name>Mg(2+)</name>
        <dbReference type="ChEBI" id="CHEBI:18420"/>
    </ligand>
</feature>
<dbReference type="Proteomes" id="UP000807469">
    <property type="component" value="Unassembled WGS sequence"/>
</dbReference>
<dbReference type="InterPro" id="IPR032631">
    <property type="entry name" value="P-type_ATPase_N"/>
</dbReference>
<feature type="transmembrane region" description="Helical" evidence="16">
    <location>
        <begin position="1141"/>
        <end position="1163"/>
    </location>
</feature>
<dbReference type="PANTHER" id="PTHR24092:SF153">
    <property type="entry name" value="PHOSPHOLIPID-TRANSPORTING ATPASE"/>
    <property type="match status" value="1"/>
</dbReference>
<feature type="compositionally biased region" description="Polar residues" evidence="17">
    <location>
        <begin position="1460"/>
        <end position="1472"/>
    </location>
</feature>
<dbReference type="SFLD" id="SFLDS00003">
    <property type="entry name" value="Haloacid_Dehalogenase"/>
    <property type="match status" value="1"/>
</dbReference>
<keyword evidence="21" id="KW-1185">Reference proteome</keyword>
<sequence>MAPVHQRSRIALWYDKFAAFKVEDLFARKKEPGPQRTIFVNENLPEGYYDAHGKVKKEHIYATNQVITSKYTVITFLPRNLLEQFRRIANVFFLGIAILQFFPKFSTISPGLVILPLLIVLGITALKDGYEDIKRHQSDRHVNNSLVRVLGGGDWVNPNPMQSKSKTFVRGVMRTYGRGMKRVKHANPQGEEIAGVTAPSVPPLNAEYDDIEEQYHRFPNLHQQSSDFARPHWVQKAWEDIAVGDFVKIMDNESLPADILICATSEEDNVAFVETKNLDGETNLKSRNAVPALTHLRTAAECASSHNAFRLDCDRPDVNMYKLSAAVKVGKEIFPVDMPMTLLRGTVLRNTGWVIGVVLYTGVDTRIVMNSGGTPSKRSKVERQMNPQVFINLILLALMAIACGVVDSVLEHRDYPREAPWLFDANRSGDNPSINGLVTFAFALITFQNIVPISLYISIEFVRTCQAAFIYFDSQMVHNGIMTLARSWNLSDDLGQIEYIFSDKTGTLTQNQMVFRKCSIGSKMYNGDTTEEIDEKPKEALASSSSPPPYISNGDRKHLAAQIPLEEFRSSGSSTVGETSGKANGVRATADPDIGAPISTAVPPPRILHHFHDAELARDLANAVHAEPDSDGAAHARQLNGFFTVLALCHTVLTNIDPITGKVEYKAQSPDEAALVQAAADMGFIFRGREREVLYLQTPFEAGGAVVEEEEGEAEAKGRPSGVGSQRSGKQGATISGPGHRGLAAAAEDGTLERYELLNILEFTSARKRMSVVLRKLDSDDGRLFLLSKGADNVIFDRLKKGSQEELKHITERHLDEFASSGLRTLTLAYKVVPEDEYLAWSERYHAATVAMEDREGKIEAVSDELEYDLRLLGATAIEDKLQDGVPETIADLKLAGIKIWVATGDKLETAIAIGHSTNLIGPESNIIVIRGNRSGRAVYDQIVYAARQFFPESGILDGENGPAMEPAELYNTQPERTIPDIINPDSSADPGGGPLRRMDTGISSIVGENNGDRPGGFVLVIDGNALEVALSDDKHKDLLLKLAMVCEGVICCRVSPLQKALIVKLVKDGLGTMTLAIGDGANDVSMIQAADVGVGISGEEGLQAVNSSDYAIGQFRFLKRLLLVHGHWSYARNGTMILNFFYKNIVCIGVLWWFQIYCAWSSNYVFEYTYLLFWNSFWTIAPVIGIGLFDRFADDHVLMAVPELYWYGREGKWFGMGQFIVYMFDGTVQSAIIYFLILYTYATTTSRTDGWGIQLYEFSTTMAFAAVFAANFYNGLNTSAWTAWVFFCIFFGIVLIWVYTAIYNIISPGWFVTPVYGNNIVLFESAYFWLCLPLTICLSLLPRYLYKAYKADYNPDDVDILRYVYKTDPQRDLAHDARVRGPLSSFKRHRTASLVSRSPSGLASAASLARPSMDLRSASRTDMSTGLRSVHRGFDFSTEENGVAMQRMQTNLSERRQSSRNLATQAEPMTSTRRKGTISHVFSLPRSFLRKKRTHAKDTGQ</sequence>
<feature type="binding site" evidence="15">
    <location>
        <position position="1084"/>
    </location>
    <ligand>
        <name>Mg(2+)</name>
        <dbReference type="ChEBI" id="CHEBI:18420"/>
    </ligand>
</feature>
<protein>
    <recommendedName>
        <fullName evidence="16">Phospholipid-transporting ATPase</fullName>
        <ecNumber evidence="16">7.6.2.1</ecNumber>
    </recommendedName>
</protein>
<evidence type="ECO:0000256" key="5">
    <source>
        <dbReference type="ARBA" id="ARBA00022741"/>
    </source>
</evidence>
<feature type="binding site" evidence="14">
    <location>
        <position position="906"/>
    </location>
    <ligand>
        <name>ATP</name>
        <dbReference type="ChEBI" id="CHEBI:30616"/>
    </ligand>
</feature>
<dbReference type="InterPro" id="IPR036412">
    <property type="entry name" value="HAD-like_sf"/>
</dbReference>
<comment type="catalytic activity">
    <reaction evidence="12">
        <text>a 1,2-diacyl-sn-glycero-3-phosphoethanolamine(out) + ATP + H2O = a 1,2-diacyl-sn-glycero-3-phosphoethanolamine(in) + ADP + phosphate + H(+)</text>
        <dbReference type="Rhea" id="RHEA:66132"/>
        <dbReference type="ChEBI" id="CHEBI:15377"/>
        <dbReference type="ChEBI" id="CHEBI:15378"/>
        <dbReference type="ChEBI" id="CHEBI:30616"/>
        <dbReference type="ChEBI" id="CHEBI:43474"/>
        <dbReference type="ChEBI" id="CHEBI:64612"/>
        <dbReference type="ChEBI" id="CHEBI:456216"/>
    </reaction>
    <physiologicalReaction direction="left-to-right" evidence="12">
        <dbReference type="Rhea" id="RHEA:66133"/>
    </physiologicalReaction>
</comment>
<dbReference type="OrthoDB" id="377733at2759"/>
<feature type="transmembrane region" description="Helical" evidence="16">
    <location>
        <begin position="437"/>
        <end position="457"/>
    </location>
</feature>
<evidence type="ECO:0000259" key="18">
    <source>
        <dbReference type="Pfam" id="PF16209"/>
    </source>
</evidence>
<keyword evidence="6 14" id="KW-0067">ATP-binding</keyword>
<evidence type="ECO:0000256" key="8">
    <source>
        <dbReference type="ARBA" id="ARBA00022967"/>
    </source>
</evidence>
<dbReference type="Gene3D" id="3.40.50.1000">
    <property type="entry name" value="HAD superfamily/HAD-like"/>
    <property type="match status" value="1"/>
</dbReference>
<evidence type="ECO:0000256" key="6">
    <source>
        <dbReference type="ARBA" id="ARBA00022840"/>
    </source>
</evidence>
<dbReference type="SUPFAM" id="SSF81660">
    <property type="entry name" value="Metal cation-transporting ATPase, ATP-binding domain N"/>
    <property type="match status" value="1"/>
</dbReference>
<dbReference type="GO" id="GO:0005886">
    <property type="term" value="C:plasma membrane"/>
    <property type="evidence" value="ECO:0007669"/>
    <property type="project" value="TreeGrafter"/>
</dbReference>
<evidence type="ECO:0000256" key="3">
    <source>
        <dbReference type="ARBA" id="ARBA00022692"/>
    </source>
</evidence>
<feature type="binding site" evidence="14">
    <location>
        <position position="504"/>
    </location>
    <ligand>
        <name>ATP</name>
        <dbReference type="ChEBI" id="CHEBI:30616"/>
    </ligand>
</feature>
<feature type="binding site" evidence="14">
    <location>
        <position position="503"/>
    </location>
    <ligand>
        <name>ATP</name>
        <dbReference type="ChEBI" id="CHEBI:30616"/>
    </ligand>
</feature>
<evidence type="ECO:0000313" key="20">
    <source>
        <dbReference type="EMBL" id="KAF9479288.1"/>
    </source>
</evidence>
<keyword evidence="4 15" id="KW-0479">Metal-binding</keyword>
<dbReference type="PROSITE" id="PS00154">
    <property type="entry name" value="ATPASE_E1_E2"/>
    <property type="match status" value="1"/>
</dbReference>
<keyword evidence="9 16" id="KW-1133">Transmembrane helix</keyword>
<feature type="binding site" evidence="14">
    <location>
        <position position="1083"/>
    </location>
    <ligand>
        <name>ATP</name>
        <dbReference type="ChEBI" id="CHEBI:30616"/>
    </ligand>
</feature>
<feature type="binding site" evidence="14">
    <location>
        <position position="505"/>
    </location>
    <ligand>
        <name>ATP</name>
        <dbReference type="ChEBI" id="CHEBI:30616"/>
    </ligand>
</feature>
<evidence type="ECO:0000256" key="4">
    <source>
        <dbReference type="ARBA" id="ARBA00022723"/>
    </source>
</evidence>
<feature type="transmembrane region" description="Helical" evidence="16">
    <location>
        <begin position="108"/>
        <end position="126"/>
    </location>
</feature>
<evidence type="ECO:0000256" key="9">
    <source>
        <dbReference type="ARBA" id="ARBA00022989"/>
    </source>
</evidence>
<name>A0A9P6D139_9AGAR</name>
<evidence type="ECO:0000256" key="2">
    <source>
        <dbReference type="ARBA" id="ARBA00008109"/>
    </source>
</evidence>
<comment type="cofactor">
    <cofactor evidence="15">
        <name>Mg(2+)</name>
        <dbReference type="ChEBI" id="CHEBI:18420"/>
    </cofactor>
</comment>
<feature type="transmembrane region" description="Helical" evidence="16">
    <location>
        <begin position="85"/>
        <end position="102"/>
    </location>
</feature>
<dbReference type="InterPro" id="IPR023298">
    <property type="entry name" value="ATPase_P-typ_TM_dom_sf"/>
</dbReference>
<evidence type="ECO:0000256" key="15">
    <source>
        <dbReference type="PIRSR" id="PIRSR606539-3"/>
    </source>
</evidence>
<feature type="transmembrane region" description="Helical" evidence="16">
    <location>
        <begin position="1285"/>
        <end position="1307"/>
    </location>
</feature>
<evidence type="ECO:0000259" key="19">
    <source>
        <dbReference type="Pfam" id="PF16212"/>
    </source>
</evidence>
<feature type="binding site" evidence="14">
    <location>
        <position position="905"/>
    </location>
    <ligand>
        <name>ATP</name>
        <dbReference type="ChEBI" id="CHEBI:30616"/>
    </ligand>
</feature>
<dbReference type="InterPro" id="IPR023299">
    <property type="entry name" value="ATPase_P-typ_cyto_dom_N"/>
</dbReference>
<dbReference type="PANTHER" id="PTHR24092">
    <property type="entry name" value="PROBABLE PHOSPHOLIPID-TRANSPORTING ATPASE"/>
    <property type="match status" value="1"/>
</dbReference>
<dbReference type="SFLD" id="SFLDF00027">
    <property type="entry name" value="p-type_atpase"/>
    <property type="match status" value="1"/>
</dbReference>
<feature type="transmembrane region" description="Helical" evidence="16">
    <location>
        <begin position="1220"/>
        <end position="1242"/>
    </location>
</feature>
<dbReference type="InterPro" id="IPR023214">
    <property type="entry name" value="HAD_sf"/>
</dbReference>
<evidence type="ECO:0000256" key="16">
    <source>
        <dbReference type="RuleBase" id="RU362033"/>
    </source>
</evidence>
<feature type="transmembrane region" description="Helical" evidence="16">
    <location>
        <begin position="1327"/>
        <end position="1347"/>
    </location>
</feature>
<feature type="region of interest" description="Disordered" evidence="17">
    <location>
        <begin position="1453"/>
        <end position="1481"/>
    </location>
</feature>
<feature type="domain" description="P-type ATPase C-terminal" evidence="19">
    <location>
        <begin position="1106"/>
        <end position="1356"/>
    </location>
</feature>
<dbReference type="Pfam" id="PF16212">
    <property type="entry name" value="PhoLip_ATPase_C"/>
    <property type="match status" value="1"/>
</dbReference>
<dbReference type="SUPFAM" id="SSF56784">
    <property type="entry name" value="HAD-like"/>
    <property type="match status" value="1"/>
</dbReference>
<evidence type="ECO:0000256" key="1">
    <source>
        <dbReference type="ARBA" id="ARBA00004141"/>
    </source>
</evidence>
<feature type="transmembrane region" description="Helical" evidence="16">
    <location>
        <begin position="1169"/>
        <end position="1190"/>
    </location>
</feature>
<dbReference type="GO" id="GO:0005524">
    <property type="term" value="F:ATP binding"/>
    <property type="evidence" value="ECO:0007669"/>
    <property type="project" value="UniProtKB-UniRule"/>
</dbReference>
<keyword evidence="7 15" id="KW-0460">Magnesium</keyword>
<dbReference type="SFLD" id="SFLDG00002">
    <property type="entry name" value="C1.7:_P-type_atpase_like"/>
    <property type="match status" value="1"/>
</dbReference>
<dbReference type="NCBIfam" id="TIGR01652">
    <property type="entry name" value="ATPase-Plipid"/>
    <property type="match status" value="2"/>
</dbReference>
<feature type="binding site" evidence="15">
    <location>
        <position position="505"/>
    </location>
    <ligand>
        <name>Mg(2+)</name>
        <dbReference type="ChEBI" id="CHEBI:18420"/>
    </ligand>
</feature>
<evidence type="ECO:0000313" key="21">
    <source>
        <dbReference type="Proteomes" id="UP000807469"/>
    </source>
</evidence>
<feature type="binding site" evidence="14">
    <location>
        <position position="789"/>
    </location>
    <ligand>
        <name>ATP</name>
        <dbReference type="ChEBI" id="CHEBI:30616"/>
    </ligand>
</feature>
<feature type="transmembrane region" description="Helical" evidence="16">
    <location>
        <begin position="389"/>
        <end position="410"/>
    </location>
</feature>
<evidence type="ECO:0000256" key="10">
    <source>
        <dbReference type="ARBA" id="ARBA00023136"/>
    </source>
</evidence>
<feature type="active site" description="4-aspartylphosphate intermediate" evidence="13">
    <location>
        <position position="503"/>
    </location>
</feature>
<feature type="compositionally biased region" description="Polar residues" evidence="17">
    <location>
        <begin position="723"/>
        <end position="734"/>
    </location>
</feature>
<feature type="domain" description="P-type ATPase N-terminal" evidence="18">
    <location>
        <begin position="57"/>
        <end position="111"/>
    </location>
</feature>
<keyword evidence="5 14" id="KW-0547">Nucleotide-binding</keyword>
<dbReference type="InterPro" id="IPR006539">
    <property type="entry name" value="P-type_ATPase_IV"/>
</dbReference>
<feature type="compositionally biased region" description="Low complexity" evidence="17">
    <location>
        <begin position="570"/>
        <end position="581"/>
    </location>
</feature>
<gene>
    <name evidence="20" type="ORF">BDN70DRAFT_878965</name>
</gene>
<dbReference type="Gene3D" id="2.70.150.10">
    <property type="entry name" value="Calcium-transporting ATPase, cytoplasmic transduction domain A"/>
    <property type="match status" value="1"/>
</dbReference>
<dbReference type="GO" id="GO:0045332">
    <property type="term" value="P:phospholipid translocation"/>
    <property type="evidence" value="ECO:0007669"/>
    <property type="project" value="TreeGrafter"/>
</dbReference>
<evidence type="ECO:0000256" key="17">
    <source>
        <dbReference type="SAM" id="MobiDB-lite"/>
    </source>
</evidence>
<keyword evidence="3 16" id="KW-0812">Transmembrane</keyword>
<comment type="similarity">
    <text evidence="2 16">Belongs to the cation transport ATPase (P-type) (TC 3.A.3) family. Type IV subfamily.</text>
</comment>
<feature type="transmembrane region" description="Helical" evidence="16">
    <location>
        <begin position="1254"/>
        <end position="1273"/>
    </location>
</feature>
<comment type="caution">
    <text evidence="20">The sequence shown here is derived from an EMBL/GenBank/DDBJ whole genome shotgun (WGS) entry which is preliminary data.</text>
</comment>
<dbReference type="SUPFAM" id="SSF81665">
    <property type="entry name" value="Calcium ATPase, transmembrane domain M"/>
    <property type="match status" value="1"/>
</dbReference>
<evidence type="ECO:0000256" key="14">
    <source>
        <dbReference type="PIRSR" id="PIRSR606539-2"/>
    </source>
</evidence>
<feature type="binding site" evidence="14">
    <location>
        <position position="1054"/>
    </location>
    <ligand>
        <name>ATP</name>
        <dbReference type="ChEBI" id="CHEBI:30616"/>
    </ligand>
</feature>
<dbReference type="GO" id="GO:0140326">
    <property type="term" value="F:ATPase-coupled intramembrane lipid transporter activity"/>
    <property type="evidence" value="ECO:0007669"/>
    <property type="project" value="UniProtKB-EC"/>
</dbReference>
<proteinExistence type="inferred from homology"/>
<feature type="region of interest" description="Disordered" evidence="17">
    <location>
        <begin position="706"/>
        <end position="742"/>
    </location>
</feature>
<dbReference type="InterPro" id="IPR044492">
    <property type="entry name" value="P_typ_ATPase_HD_dom"/>
</dbReference>
<dbReference type="InterPro" id="IPR032630">
    <property type="entry name" value="P_typ_ATPase_c"/>
</dbReference>
<keyword evidence="8 16" id="KW-1278">Translocase</keyword>